<dbReference type="GO" id="GO:0003676">
    <property type="term" value="F:nucleic acid binding"/>
    <property type="evidence" value="ECO:0007669"/>
    <property type="project" value="InterPro"/>
</dbReference>
<keyword evidence="2" id="KW-1185">Reference proteome</keyword>
<dbReference type="GO" id="GO:0006508">
    <property type="term" value="P:proteolysis"/>
    <property type="evidence" value="ECO:0007669"/>
    <property type="project" value="InterPro"/>
</dbReference>
<reference evidence="2" key="1">
    <citation type="submission" date="2020-01" db="EMBL/GenBank/DDBJ databases">
        <title>Draft genome sequence of the Termite Coptotermes fromosanus.</title>
        <authorList>
            <person name="Itakura S."/>
            <person name="Yosikawa Y."/>
            <person name="Umezawa K."/>
        </authorList>
    </citation>
    <scope>NUCLEOTIDE SEQUENCE [LARGE SCALE GENOMIC DNA]</scope>
</reference>
<accession>A0A6L2PUI6</accession>
<dbReference type="GO" id="GO:0008270">
    <property type="term" value="F:zinc ion binding"/>
    <property type="evidence" value="ECO:0007669"/>
    <property type="project" value="InterPro"/>
</dbReference>
<dbReference type="SUPFAM" id="SSF50630">
    <property type="entry name" value="Acid proteases"/>
    <property type="match status" value="1"/>
</dbReference>
<dbReference type="InterPro" id="IPR036875">
    <property type="entry name" value="Znf_CCHC_sf"/>
</dbReference>
<dbReference type="InterPro" id="IPR021109">
    <property type="entry name" value="Peptidase_aspartic_dom_sf"/>
</dbReference>
<dbReference type="AlphaFoldDB" id="A0A6L2PUI6"/>
<dbReference type="Pfam" id="PF13650">
    <property type="entry name" value="Asp_protease_2"/>
    <property type="match status" value="1"/>
</dbReference>
<dbReference type="InParanoid" id="A0A6L2PUI6"/>
<dbReference type="Proteomes" id="UP000502823">
    <property type="component" value="Unassembled WGS sequence"/>
</dbReference>
<dbReference type="Gene3D" id="2.40.70.10">
    <property type="entry name" value="Acid Proteases"/>
    <property type="match status" value="1"/>
</dbReference>
<dbReference type="SUPFAM" id="SSF57756">
    <property type="entry name" value="Retrovirus zinc finger-like domains"/>
    <property type="match status" value="1"/>
</dbReference>
<dbReference type="OrthoDB" id="420169at2759"/>
<dbReference type="EMBL" id="BLKM01000626">
    <property type="protein sequence ID" value="GFG36271.1"/>
    <property type="molecule type" value="Genomic_DNA"/>
</dbReference>
<dbReference type="PANTHER" id="PTHR33198:SF19">
    <property type="entry name" value="CCHC-TYPE DOMAIN-CONTAINING PROTEIN"/>
    <property type="match status" value="1"/>
</dbReference>
<dbReference type="PROSITE" id="PS00141">
    <property type="entry name" value="ASP_PROTEASE"/>
    <property type="match status" value="1"/>
</dbReference>
<feature type="non-terminal residue" evidence="1">
    <location>
        <position position="309"/>
    </location>
</feature>
<evidence type="ECO:0000313" key="1">
    <source>
        <dbReference type="EMBL" id="GFG36271.1"/>
    </source>
</evidence>
<dbReference type="PANTHER" id="PTHR33198">
    <property type="entry name" value="ANK_REP_REGION DOMAIN-CONTAINING PROTEIN-RELATED"/>
    <property type="match status" value="1"/>
</dbReference>
<name>A0A6L2PUI6_COPFO</name>
<proteinExistence type="predicted"/>
<organism evidence="1 2">
    <name type="scientific">Coptotermes formosanus</name>
    <name type="common">Formosan subterranean termite</name>
    <dbReference type="NCBI Taxonomy" id="36987"/>
    <lineage>
        <taxon>Eukaryota</taxon>
        <taxon>Metazoa</taxon>
        <taxon>Ecdysozoa</taxon>
        <taxon>Arthropoda</taxon>
        <taxon>Hexapoda</taxon>
        <taxon>Insecta</taxon>
        <taxon>Pterygota</taxon>
        <taxon>Neoptera</taxon>
        <taxon>Polyneoptera</taxon>
        <taxon>Dictyoptera</taxon>
        <taxon>Blattodea</taxon>
        <taxon>Blattoidea</taxon>
        <taxon>Termitoidae</taxon>
        <taxon>Rhinotermitidae</taxon>
        <taxon>Coptotermes</taxon>
    </lineage>
</organism>
<gene>
    <name evidence="1" type="ORF">Cfor_08880</name>
</gene>
<comment type="caution">
    <text evidence="1">The sequence shown here is derived from an EMBL/GenBank/DDBJ whole genome shotgun (WGS) entry which is preliminary data.</text>
</comment>
<dbReference type="CDD" id="cd00303">
    <property type="entry name" value="retropepsin_like"/>
    <property type="match status" value="1"/>
</dbReference>
<evidence type="ECO:0000313" key="2">
    <source>
        <dbReference type="Proteomes" id="UP000502823"/>
    </source>
</evidence>
<protein>
    <recommendedName>
        <fullName evidence="3">Peptidase A2 domain-containing protein</fullName>
    </recommendedName>
</protein>
<dbReference type="InterPro" id="IPR001969">
    <property type="entry name" value="Aspartic_peptidase_AS"/>
</dbReference>
<evidence type="ECO:0008006" key="3">
    <source>
        <dbReference type="Google" id="ProtNLM"/>
    </source>
</evidence>
<sequence length="309" mass="34427">MQECLRPETFDTDPANSDAERKCILETTEESKWQLLVNYVASNVCQCISDTKKYSDVISISGSLYIKQRNEIFARHCLASRNKQVGESINEYLRVLKQMSKDCNFKRVSAELYESEDIRDASIRGLRCPRIRRRLLENAAVNLEAAFDQARTSEFAELHSASYPSLLDPTTTAAMGKHEEEVDENLSLTTAAASSKMEKCFFCGSHRHPRILCPAKEAICSLCIKKGHYQRVCMSRPNKSLQNPTAACHMLASVSVVAPCCLQISIVKGKGNGVELNALIDTGSSLSFINQSLVKKCGIQVVPYFGRIL</sequence>
<dbReference type="Gene3D" id="4.10.60.10">
    <property type="entry name" value="Zinc finger, CCHC-type"/>
    <property type="match status" value="1"/>
</dbReference>
<dbReference type="GO" id="GO:0004190">
    <property type="term" value="F:aspartic-type endopeptidase activity"/>
    <property type="evidence" value="ECO:0007669"/>
    <property type="project" value="InterPro"/>
</dbReference>